<organism evidence="2 3">
    <name type="scientific">Paramecium bursaria Chlorella virus 1</name>
    <name type="common">PBCV-1</name>
    <dbReference type="NCBI Taxonomy" id="10506"/>
    <lineage>
        <taxon>Viruses</taxon>
        <taxon>Varidnaviria</taxon>
        <taxon>Bamfordvirae</taxon>
        <taxon>Nucleocytoviricota</taxon>
        <taxon>Megaviricetes</taxon>
        <taxon>Algavirales</taxon>
        <taxon>Phycodnaviridae</taxon>
        <taxon>Chlorovirus</taxon>
        <taxon>Chlorovirus vanettense</taxon>
    </lineage>
</organism>
<reference evidence="2 3" key="8">
    <citation type="journal article" date="2010" name="J. Virol.">
        <title>Microarray analysis of Paramecium bursaria chlorella virus 1 transcription.</title>
        <authorList>
            <person name="Yanai-Balser G.M."/>
            <person name="Duncan G.A."/>
            <person name="Eudy J.D."/>
            <person name="Wang D."/>
            <person name="Li X."/>
            <person name="Agarkova I.V."/>
            <person name="Dunigan D.D."/>
            <person name="Van Etten J.L."/>
        </authorList>
    </citation>
    <scope>NUCLEOTIDE SEQUENCE [LARGE SCALE GENOMIC DNA]</scope>
</reference>
<keyword evidence="1" id="KW-0812">Transmembrane</keyword>
<dbReference type="GeneID" id="918162"/>
<reference evidence="2 3" key="4">
    <citation type="journal article" date="1996" name="Virology">
        <title>Analysis of 76 kb of the chlorella virus PBCV-1 330-kb genome: map positions 182 to 258.</title>
        <authorList>
            <person name="Kutish G.F."/>
            <person name="Li Y."/>
            <person name="Lu Z."/>
            <person name="Furuta M."/>
            <person name="Rock D.L."/>
            <person name="Van Etten J.L."/>
        </authorList>
    </citation>
    <scope>NUCLEOTIDE SEQUENCE [LARGE SCALE GENOMIC DNA]</scope>
</reference>
<accession>O41051</accession>
<keyword evidence="1" id="KW-0472">Membrane</keyword>
<evidence type="ECO:0000313" key="3">
    <source>
        <dbReference type="Proteomes" id="UP000000862"/>
    </source>
</evidence>
<reference evidence="2 3" key="6">
    <citation type="journal article" date="1999" name="Virology">
        <title>Chlorella virus PBCV-1 encodes a functional homospermidine synthase.</title>
        <authorList>
            <person name="Kaiser A."/>
            <person name="Vollmert M."/>
            <person name="Tholl D."/>
            <person name="Graves M.V."/>
            <person name="Gurnon J.R."/>
            <person name="Xing W."/>
            <person name="Lisec A.D."/>
            <person name="Nickerson K.W."/>
            <person name="Van Etten J.L."/>
        </authorList>
    </citation>
    <scope>NUCLEOTIDE SEQUENCE [LARGE SCALE GENOMIC DNA]</scope>
</reference>
<reference evidence="2 3" key="5">
    <citation type="journal article" date="1997" name="Virology">
        <title>Analysis of 74 kb of DNA located at the right end of the 330-kb chlorella virus PBCV-1 genome.</title>
        <authorList>
            <person name="Li Y."/>
            <person name="Lu Z."/>
            <person name="Sun L."/>
            <person name="Ropp S."/>
            <person name="Kutish G.F."/>
            <person name="Rock D.L."/>
            <person name="Van Etten J.L."/>
        </authorList>
    </citation>
    <scope>NUCLEOTIDE SEQUENCE [LARGE SCALE GENOMIC DNA]</scope>
</reference>
<dbReference type="PIR" id="T18071">
    <property type="entry name" value="T18071"/>
</dbReference>
<keyword evidence="3" id="KW-1185">Reference proteome</keyword>
<keyword evidence="1" id="KW-1133">Transmembrane helix</keyword>
<organismHost>
    <name type="scientific">Chlorella</name>
    <dbReference type="NCBI Taxonomy" id="3071"/>
</organismHost>
<evidence type="ECO:0000313" key="2">
    <source>
        <dbReference type="EMBL" id="AAC97004.1"/>
    </source>
</evidence>
<dbReference type="RefSeq" id="NP_048925.1">
    <property type="nucleotide sequence ID" value="NC_000852.5"/>
</dbReference>
<reference evidence="2 3" key="3">
    <citation type="journal article" date="1996" name="Virology">
        <title>Analysis of 94 kb of the chlorella virus PBCV-1 330-kb genome: map positions 88 to 182.</title>
        <authorList>
            <person name="Lu Z."/>
            <person name="Li Y."/>
            <person name="Que Q."/>
            <person name="Kutish G.F."/>
            <person name="Rock D.L."/>
            <person name="Van Etten J.L."/>
        </authorList>
    </citation>
    <scope>NUCLEOTIDE SEQUENCE [LARGE SCALE GENOMIC DNA]</scope>
</reference>
<protein>
    <submittedName>
        <fullName evidence="2">Uncharacterized protein</fullName>
    </submittedName>
</protein>
<dbReference type="EMBL" id="JF411744">
    <property type="protein sequence ID" value="AAC97004.1"/>
    <property type="molecule type" value="Genomic_DNA"/>
</dbReference>
<name>O41051_PBCV1</name>
<proteinExistence type="predicted"/>
<dbReference type="KEGG" id="vg:918162"/>
<reference evidence="2 3" key="1">
    <citation type="journal article" date="1995" name="Virology">
        <title>Analysis of 45 kb of DNA located at the left end of the chlorella virus PBCV-1 genome.</title>
        <authorList>
            <person name="Lu Z."/>
            <person name="Li Y."/>
            <person name="Zhang Y."/>
            <person name="Kutish G.F."/>
            <person name="Rock D.L."/>
            <person name="Van Etten J.L."/>
        </authorList>
    </citation>
    <scope>NUCLEOTIDE SEQUENCE [LARGE SCALE GENOMIC DNA]</scope>
</reference>
<evidence type="ECO:0000256" key="1">
    <source>
        <dbReference type="SAM" id="Phobius"/>
    </source>
</evidence>
<reference evidence="2 3" key="2">
    <citation type="journal article" date="1995" name="Virology">
        <title>Analysis of 43 kb of the Chlorella virus PBCV-1 330-kb genome: map positions 45 to 88.</title>
        <authorList>
            <person name="Li Y."/>
            <person name="Lu Z."/>
            <person name="Burbank D.E."/>
            <person name="Kutish G.F."/>
            <person name="Rock D.L."/>
            <person name="Van Etten J.L."/>
        </authorList>
    </citation>
    <scope>NUCLEOTIDE SEQUENCE [LARGE SCALE GENOMIC DNA]</scope>
</reference>
<sequence>MSLLTYSTPYIWSLFASRHLKILSCIYPTNGILTVSTVITFEYIPFRLSNIFMMYNCNIIRNVLIKLGYVSITINVVNTPVIIT</sequence>
<dbReference type="Proteomes" id="UP000000862">
    <property type="component" value="Segment"/>
</dbReference>
<feature type="transmembrane region" description="Helical" evidence="1">
    <location>
        <begin position="20"/>
        <end position="44"/>
    </location>
</feature>
<reference evidence="2 3" key="7">
    <citation type="journal article" date="2000" name="Virology">
        <title>Characterization of a beta-1,3-glucanase encoded by chlorella virus PBCV-1.</title>
        <authorList>
            <person name="Sun L."/>
            <person name="Gurnon J.R."/>
            <person name="Adams B.J."/>
            <person name="Graves M.V."/>
            <person name="Van Etten J.L."/>
        </authorList>
    </citation>
    <scope>NUCLEOTIDE SEQUENCE [LARGE SCALE GENOMIC DNA]</scope>
</reference>
<gene>
    <name evidence="2" type="primary">a569R</name>
</gene>